<dbReference type="Pfam" id="PF13412">
    <property type="entry name" value="HTH_24"/>
    <property type="match status" value="1"/>
</dbReference>
<dbReference type="PANTHER" id="PTHR18964">
    <property type="entry name" value="ROK (REPRESSOR, ORF, KINASE) FAMILY"/>
    <property type="match status" value="1"/>
</dbReference>
<dbReference type="RefSeq" id="WP_379965989.1">
    <property type="nucleotide sequence ID" value="NZ_JBHSGT010000054.1"/>
</dbReference>
<dbReference type="InterPro" id="IPR036388">
    <property type="entry name" value="WH-like_DNA-bd_sf"/>
</dbReference>
<dbReference type="InterPro" id="IPR036390">
    <property type="entry name" value="WH_DNA-bd_sf"/>
</dbReference>
<evidence type="ECO:0000256" key="2">
    <source>
        <dbReference type="ARBA" id="ARBA00006479"/>
    </source>
</evidence>
<keyword evidence="3" id="KW-0859">Xylose metabolism</keyword>
<dbReference type="PANTHER" id="PTHR18964:SF149">
    <property type="entry name" value="BIFUNCTIONAL UDP-N-ACETYLGLUCOSAMINE 2-EPIMERASE_N-ACETYLMANNOSAMINE KINASE"/>
    <property type="match status" value="1"/>
</dbReference>
<dbReference type="Gene3D" id="1.10.10.10">
    <property type="entry name" value="Winged helix-like DNA-binding domain superfamily/Winged helix DNA-binding domain"/>
    <property type="match status" value="1"/>
</dbReference>
<dbReference type="InterPro" id="IPR000600">
    <property type="entry name" value="ROK"/>
</dbReference>
<comment type="similarity">
    <text evidence="2">Belongs to the ROK (NagC/XylR) family.</text>
</comment>
<evidence type="ECO:0000256" key="1">
    <source>
        <dbReference type="ARBA" id="ARBA00002486"/>
    </source>
</evidence>
<reference evidence="5" key="1">
    <citation type="journal article" date="2019" name="Int. J. Syst. Evol. Microbiol.">
        <title>The Global Catalogue of Microorganisms (GCM) 10K type strain sequencing project: providing services to taxonomists for standard genome sequencing and annotation.</title>
        <authorList>
            <consortium name="The Broad Institute Genomics Platform"/>
            <consortium name="The Broad Institute Genome Sequencing Center for Infectious Disease"/>
            <person name="Wu L."/>
            <person name="Ma J."/>
        </authorList>
    </citation>
    <scope>NUCLEOTIDE SEQUENCE [LARGE SCALE GENOMIC DNA]</scope>
    <source>
        <strain evidence="5">CGMCC 1.19061</strain>
    </source>
</reference>
<gene>
    <name evidence="4" type="ORF">ACFO3L_08530</name>
</gene>
<dbReference type="SUPFAM" id="SSF53067">
    <property type="entry name" value="Actin-like ATPase domain"/>
    <property type="match status" value="1"/>
</dbReference>
<dbReference type="Gene3D" id="3.30.420.40">
    <property type="match status" value="2"/>
</dbReference>
<name>A0ABV9M4C0_9ENTE</name>
<evidence type="ECO:0000313" key="4">
    <source>
        <dbReference type="EMBL" id="MFC4710647.1"/>
    </source>
</evidence>
<dbReference type="SUPFAM" id="SSF46785">
    <property type="entry name" value="Winged helix' DNA-binding domain"/>
    <property type="match status" value="1"/>
</dbReference>
<accession>A0ABV9M4C0</accession>
<keyword evidence="3" id="KW-0119">Carbohydrate metabolism</keyword>
<comment type="function">
    <text evidence="1">Transcriptional repressor of xylose-utilizing enzymes.</text>
</comment>
<dbReference type="Pfam" id="PF00480">
    <property type="entry name" value="ROK"/>
    <property type="match status" value="1"/>
</dbReference>
<evidence type="ECO:0000256" key="3">
    <source>
        <dbReference type="ARBA" id="ARBA00022629"/>
    </source>
</evidence>
<evidence type="ECO:0000313" key="5">
    <source>
        <dbReference type="Proteomes" id="UP001596026"/>
    </source>
</evidence>
<comment type="caution">
    <text evidence="4">The sequence shown here is derived from an EMBL/GenBank/DDBJ whole genome shotgun (WGS) entry which is preliminary data.</text>
</comment>
<dbReference type="InterPro" id="IPR043129">
    <property type="entry name" value="ATPase_NBD"/>
</dbReference>
<dbReference type="Proteomes" id="UP001596026">
    <property type="component" value="Unassembled WGS sequence"/>
</dbReference>
<proteinExistence type="inferred from homology"/>
<dbReference type="EMBL" id="JBHSGT010000054">
    <property type="protein sequence ID" value="MFC4710647.1"/>
    <property type="molecule type" value="Genomic_DNA"/>
</dbReference>
<protein>
    <submittedName>
        <fullName evidence="4">ROK family protein</fullName>
    </submittedName>
</protein>
<sequence length="365" mass="41224">MRKNSNKKEVFNYIYSNPGTTKQALQMNLNLSLPTINSCISQLMDDNLIIHSGMEKNTGGRNSKEYSINQQLRYSIGIDITKNHISLVLINLSSEIVDYIRVKKKFSNTESYFIQLRELIKTILEKNKVELNNVLECGIGLPALTNITNDKVVYGEILGIKSLEVKEIENYLGLPCKLYNDANAAGFGETWNYPPTNTTFYLMLSNNVGGCVLSHGEPYYGNTLKSGEVGHLRLHSDGKQCYCGQRGCVDQYLASKQLSRFTDGNLEVFFDELPENQEFRTIFDAYVIDLVETLNAIRMVLDCDIILGGYVGSHLEPYLHTIQEKLDRRNSFGDKSDYIFLCNQRKESIAVGAALPSILSFIEEI</sequence>
<keyword evidence="5" id="KW-1185">Reference proteome</keyword>
<organism evidence="4 5">
    <name type="scientific">Enterococcus eurekensis</name>
    <dbReference type="NCBI Taxonomy" id="1159753"/>
    <lineage>
        <taxon>Bacteria</taxon>
        <taxon>Bacillati</taxon>
        <taxon>Bacillota</taxon>
        <taxon>Bacilli</taxon>
        <taxon>Lactobacillales</taxon>
        <taxon>Enterococcaceae</taxon>
        <taxon>Enterococcus</taxon>
    </lineage>
</organism>